<evidence type="ECO:0000256" key="2">
    <source>
        <dbReference type="ARBA" id="ARBA00023239"/>
    </source>
</evidence>
<organism evidence="6 7">
    <name type="scientific">Stenotrophomonas rhizophila</name>
    <dbReference type="NCBI Taxonomy" id="216778"/>
    <lineage>
        <taxon>Bacteria</taxon>
        <taxon>Pseudomonadati</taxon>
        <taxon>Pseudomonadota</taxon>
        <taxon>Gammaproteobacteria</taxon>
        <taxon>Lysobacterales</taxon>
        <taxon>Lysobacteraceae</taxon>
        <taxon>Stenotrophomonas</taxon>
    </lineage>
</organism>
<protein>
    <submittedName>
        <fullName evidence="6">Putative intracellular protease/amidase</fullName>
    </submittedName>
</protein>
<comment type="similarity">
    <text evidence="3">Belongs to the peptidase C56 family. HSP31-like subfamily.</text>
</comment>
<dbReference type="Gene3D" id="3.40.50.880">
    <property type="match status" value="1"/>
</dbReference>
<evidence type="ECO:0000256" key="4">
    <source>
        <dbReference type="SAM" id="SignalP"/>
    </source>
</evidence>
<dbReference type="Pfam" id="PF01965">
    <property type="entry name" value="DJ-1_PfpI"/>
    <property type="match status" value="1"/>
</dbReference>
<sequence>MMLSLLRHTGAVLALLLAVPLLHARPSSAGDTVLIVVSGEGRDQGKTRPGFEMDEFAQAYLIFRDNGLAVQVASPRGGPVEADKFDAKEPFNARVLADPAAAALLADTRATATLRAADYAAVYVVGGKGAMFDLPADAALRGLLGAMHDRGAVVAAVCHGPAALVDVRLADGSLLVAGRRVTGFTNAEEGVFGKRWAKEFPFLLETALRERGARWEQAPLMMPRLVVDGRLITGQNPYSTPAVAEAIVRATGRTPVTRTPWRDEASMALVQRLLAGEGEAVKHELASNRTGYHDQLIGVLGYYQLQAAQDDAAVRDALAIMQLAAPYMSEPQLPLGIAQAHWRLGEVAQARTVLGKLLETHPDMAEAKQLKDTIEG</sequence>
<feature type="chain" id="PRO_5019770118" evidence="4">
    <location>
        <begin position="25"/>
        <end position="376"/>
    </location>
</feature>
<evidence type="ECO:0000313" key="6">
    <source>
        <dbReference type="EMBL" id="RLK56897.1"/>
    </source>
</evidence>
<dbReference type="InterPro" id="IPR050325">
    <property type="entry name" value="Prot/Nucl_acid_deglycase"/>
</dbReference>
<dbReference type="InterPro" id="IPR011990">
    <property type="entry name" value="TPR-like_helical_dom_sf"/>
</dbReference>
<gene>
    <name evidence="6" type="ORF">BCL79_1299</name>
</gene>
<dbReference type="PANTHER" id="PTHR48094:SF11">
    <property type="entry name" value="GLUTATHIONE-INDEPENDENT GLYOXALASE HSP31-RELATED"/>
    <property type="match status" value="1"/>
</dbReference>
<dbReference type="AlphaFoldDB" id="A0A498CGN7"/>
<dbReference type="GO" id="GO:0008233">
    <property type="term" value="F:peptidase activity"/>
    <property type="evidence" value="ECO:0007669"/>
    <property type="project" value="UniProtKB-KW"/>
</dbReference>
<feature type="domain" description="DJ-1/PfpI" evidence="5">
    <location>
        <begin position="50"/>
        <end position="249"/>
    </location>
</feature>
<dbReference type="SUPFAM" id="SSF52317">
    <property type="entry name" value="Class I glutamine amidotransferase-like"/>
    <property type="match status" value="1"/>
</dbReference>
<dbReference type="GO" id="GO:0019172">
    <property type="term" value="F:glyoxalase III activity"/>
    <property type="evidence" value="ECO:0007669"/>
    <property type="project" value="TreeGrafter"/>
</dbReference>
<comment type="caution">
    <text evidence="6">The sequence shown here is derived from an EMBL/GenBank/DDBJ whole genome shotgun (WGS) entry which is preliminary data.</text>
</comment>
<name>A0A498CGN7_9GAMM</name>
<dbReference type="InterPro" id="IPR002818">
    <property type="entry name" value="DJ-1/PfpI"/>
</dbReference>
<dbReference type="SUPFAM" id="SSF48452">
    <property type="entry name" value="TPR-like"/>
    <property type="match status" value="1"/>
</dbReference>
<dbReference type="GO" id="GO:0019243">
    <property type="term" value="P:methylglyoxal catabolic process to D-lactate via S-lactoyl-glutathione"/>
    <property type="evidence" value="ECO:0007669"/>
    <property type="project" value="TreeGrafter"/>
</dbReference>
<feature type="signal peptide" evidence="4">
    <location>
        <begin position="1"/>
        <end position="24"/>
    </location>
</feature>
<evidence type="ECO:0000256" key="1">
    <source>
        <dbReference type="ARBA" id="ARBA00023016"/>
    </source>
</evidence>
<keyword evidence="1" id="KW-0346">Stress response</keyword>
<accession>A0A498CGN7</accession>
<dbReference type="GO" id="GO:0006508">
    <property type="term" value="P:proteolysis"/>
    <property type="evidence" value="ECO:0007669"/>
    <property type="project" value="UniProtKB-KW"/>
</dbReference>
<dbReference type="Gene3D" id="1.25.40.10">
    <property type="entry name" value="Tetratricopeptide repeat domain"/>
    <property type="match status" value="1"/>
</dbReference>
<dbReference type="OrthoDB" id="9792284at2"/>
<keyword evidence="2" id="KW-0456">Lyase</keyword>
<dbReference type="RefSeq" id="WP_121038842.1">
    <property type="nucleotide sequence ID" value="NZ_RCDC01000004.1"/>
</dbReference>
<evidence type="ECO:0000256" key="3">
    <source>
        <dbReference type="ARBA" id="ARBA00038493"/>
    </source>
</evidence>
<dbReference type="GO" id="GO:0005737">
    <property type="term" value="C:cytoplasm"/>
    <property type="evidence" value="ECO:0007669"/>
    <property type="project" value="TreeGrafter"/>
</dbReference>
<dbReference type="EMBL" id="RCDC01000004">
    <property type="protein sequence ID" value="RLK56897.1"/>
    <property type="molecule type" value="Genomic_DNA"/>
</dbReference>
<dbReference type="InterPro" id="IPR029062">
    <property type="entry name" value="Class_I_gatase-like"/>
</dbReference>
<keyword evidence="4" id="KW-0732">Signal</keyword>
<keyword evidence="6" id="KW-0378">Hydrolase</keyword>
<reference evidence="6 7" key="1">
    <citation type="submission" date="2018-10" db="EMBL/GenBank/DDBJ databases">
        <title>Comparative analysis of microorganisms from saline springs in Andes Mountain Range, Colombia.</title>
        <authorList>
            <person name="Rubin E."/>
        </authorList>
    </citation>
    <scope>NUCLEOTIDE SEQUENCE [LARGE SCALE GENOMIC DNA]</scope>
    <source>
        <strain evidence="6 7">USBA GBX 843</strain>
    </source>
</reference>
<dbReference type="CDD" id="cd03141">
    <property type="entry name" value="GATase1_Hsp31_like"/>
    <property type="match status" value="1"/>
</dbReference>
<proteinExistence type="inferred from homology"/>
<keyword evidence="6" id="KW-0645">Protease</keyword>
<dbReference type="Proteomes" id="UP000274786">
    <property type="component" value="Unassembled WGS sequence"/>
</dbReference>
<evidence type="ECO:0000259" key="5">
    <source>
        <dbReference type="Pfam" id="PF01965"/>
    </source>
</evidence>
<evidence type="ECO:0000313" key="7">
    <source>
        <dbReference type="Proteomes" id="UP000274786"/>
    </source>
</evidence>
<dbReference type="PANTHER" id="PTHR48094">
    <property type="entry name" value="PROTEIN/NUCLEIC ACID DEGLYCASE DJ-1-RELATED"/>
    <property type="match status" value="1"/>
</dbReference>